<comment type="caution">
    <text evidence="2">The sequence shown here is derived from an EMBL/GenBank/DDBJ whole genome shotgun (WGS) entry which is preliminary data.</text>
</comment>
<dbReference type="SUPFAM" id="SSF56281">
    <property type="entry name" value="Metallo-hydrolase/oxidoreductase"/>
    <property type="match status" value="1"/>
</dbReference>
<name>A0AAE4BT22_9BACT</name>
<dbReference type="SMART" id="SM00849">
    <property type="entry name" value="Lactamase_B"/>
    <property type="match status" value="1"/>
</dbReference>
<evidence type="ECO:0000313" key="3">
    <source>
        <dbReference type="Proteomes" id="UP001185092"/>
    </source>
</evidence>
<gene>
    <name evidence="2" type="ORF">HNQ88_002074</name>
</gene>
<dbReference type="AlphaFoldDB" id="A0AAE4BT22"/>
<dbReference type="EC" id="3.1.4.55" evidence="2"/>
<dbReference type="EMBL" id="JAVDQD010000002">
    <property type="protein sequence ID" value="MDR6239037.1"/>
    <property type="molecule type" value="Genomic_DNA"/>
</dbReference>
<dbReference type="CDD" id="cd16279">
    <property type="entry name" value="metallo-hydrolase-like_MBL-fold"/>
    <property type="match status" value="1"/>
</dbReference>
<feature type="domain" description="Metallo-beta-lactamase" evidence="1">
    <location>
        <begin position="34"/>
        <end position="226"/>
    </location>
</feature>
<evidence type="ECO:0000313" key="2">
    <source>
        <dbReference type="EMBL" id="MDR6239037.1"/>
    </source>
</evidence>
<dbReference type="InterPro" id="IPR001279">
    <property type="entry name" value="Metallo-B-lactamas"/>
</dbReference>
<dbReference type="InterPro" id="IPR036866">
    <property type="entry name" value="RibonucZ/Hydroxyglut_hydro"/>
</dbReference>
<dbReference type="PANTHER" id="PTHR42663:SF6">
    <property type="entry name" value="HYDROLASE C777.06C-RELATED"/>
    <property type="match status" value="1"/>
</dbReference>
<dbReference type="GO" id="GO:0103043">
    <property type="term" value="F:phosphoribosyl 1,2-cyclic phosphate phosphodiesterase activity"/>
    <property type="evidence" value="ECO:0007669"/>
    <property type="project" value="UniProtKB-EC"/>
</dbReference>
<dbReference type="Pfam" id="PF12706">
    <property type="entry name" value="Lactamase_B_2"/>
    <property type="match status" value="1"/>
</dbReference>
<dbReference type="RefSeq" id="WP_309938544.1">
    <property type="nucleotide sequence ID" value="NZ_AP025305.1"/>
</dbReference>
<dbReference type="Gene3D" id="3.60.15.10">
    <property type="entry name" value="Ribonuclease Z/Hydroxyacylglutathione hydrolase-like"/>
    <property type="match status" value="1"/>
</dbReference>
<dbReference type="PANTHER" id="PTHR42663">
    <property type="entry name" value="HYDROLASE C777.06C-RELATED-RELATED"/>
    <property type="match status" value="1"/>
</dbReference>
<reference evidence="2" key="1">
    <citation type="submission" date="2023-07" db="EMBL/GenBank/DDBJ databases">
        <title>Genomic Encyclopedia of Type Strains, Phase IV (KMG-IV): sequencing the most valuable type-strain genomes for metagenomic binning, comparative biology and taxonomic classification.</title>
        <authorList>
            <person name="Goeker M."/>
        </authorList>
    </citation>
    <scope>NUCLEOTIDE SEQUENCE</scope>
    <source>
        <strain evidence="2">DSM 26174</strain>
    </source>
</reference>
<evidence type="ECO:0000259" key="1">
    <source>
        <dbReference type="SMART" id="SM00849"/>
    </source>
</evidence>
<keyword evidence="2" id="KW-0378">Hydrolase</keyword>
<proteinExistence type="predicted"/>
<protein>
    <submittedName>
        <fullName evidence="2">Phosphoribosyl 1,2-cyclic phosphate phosphodiesterase</fullName>
        <ecNumber evidence="2">3.1.4.55</ecNumber>
    </submittedName>
</protein>
<sequence length="253" mass="28840">MKITFLGTGTSQGVPVINCNCPVCSSLDFRDNRLRTSVHIEIEDKSIIIDTGPDFRQQVLRENIHNLDAILFTHQHKDHVAGLDDVRGFNFSLKKSIPIFARKQVLDQLEKEFPYIFNPGSYKGAPRIIVNEIKNELFSFSDINIIPIEVMHATLPTFGFRINDFVYITDAKTISDEELEKTKNAEILVVNGLQYEEHISHFTIDEALEFIEKANPKKAYITHISHRLGMHNIIDNKMPENVSLAYDGLTLSI</sequence>
<organism evidence="2 3">
    <name type="scientific">Aureibacter tunicatorum</name>
    <dbReference type="NCBI Taxonomy" id="866807"/>
    <lineage>
        <taxon>Bacteria</taxon>
        <taxon>Pseudomonadati</taxon>
        <taxon>Bacteroidota</taxon>
        <taxon>Cytophagia</taxon>
        <taxon>Cytophagales</taxon>
        <taxon>Persicobacteraceae</taxon>
        <taxon>Aureibacter</taxon>
    </lineage>
</organism>
<keyword evidence="3" id="KW-1185">Reference proteome</keyword>
<accession>A0AAE4BT22</accession>
<dbReference type="Proteomes" id="UP001185092">
    <property type="component" value="Unassembled WGS sequence"/>
</dbReference>